<keyword evidence="4" id="KW-1185">Reference proteome</keyword>
<proteinExistence type="predicted"/>
<dbReference type="HOGENOM" id="CLU_083659_0_0_1"/>
<evidence type="ECO:0000313" key="3">
    <source>
        <dbReference type="EMBL" id="EDR11538.1"/>
    </source>
</evidence>
<dbReference type="KEGG" id="lbc:LACBIDRAFT_293137"/>
<feature type="transmembrane region" description="Helical" evidence="2">
    <location>
        <begin position="57"/>
        <end position="79"/>
    </location>
</feature>
<dbReference type="InParanoid" id="B0D0Z1"/>
<dbReference type="RefSeq" id="XP_001877435.1">
    <property type="nucleotide sequence ID" value="XM_001877400.1"/>
</dbReference>
<feature type="transmembrane region" description="Helical" evidence="2">
    <location>
        <begin position="12"/>
        <end position="37"/>
    </location>
</feature>
<gene>
    <name evidence="3" type="ORF">LACBIDRAFT_293137</name>
</gene>
<dbReference type="AlphaFoldDB" id="B0D0Z1"/>
<dbReference type="STRING" id="486041.B0D0Z1"/>
<feature type="transmembrane region" description="Helical" evidence="2">
    <location>
        <begin position="147"/>
        <end position="167"/>
    </location>
</feature>
<feature type="compositionally biased region" description="Polar residues" evidence="1">
    <location>
        <begin position="220"/>
        <end position="240"/>
    </location>
</feature>
<name>B0D0Z1_LACBS</name>
<keyword evidence="2" id="KW-0472">Membrane</keyword>
<evidence type="ECO:0000313" key="4">
    <source>
        <dbReference type="Proteomes" id="UP000001194"/>
    </source>
</evidence>
<accession>B0D0Z1</accession>
<reference evidence="3 4" key="1">
    <citation type="journal article" date="2008" name="Nature">
        <title>The genome of Laccaria bicolor provides insights into mycorrhizal symbiosis.</title>
        <authorList>
            <person name="Martin F."/>
            <person name="Aerts A."/>
            <person name="Ahren D."/>
            <person name="Brun A."/>
            <person name="Danchin E.G.J."/>
            <person name="Duchaussoy F."/>
            <person name="Gibon J."/>
            <person name="Kohler A."/>
            <person name="Lindquist E."/>
            <person name="Pereda V."/>
            <person name="Salamov A."/>
            <person name="Shapiro H.J."/>
            <person name="Wuyts J."/>
            <person name="Blaudez D."/>
            <person name="Buee M."/>
            <person name="Brokstein P."/>
            <person name="Canbaeck B."/>
            <person name="Cohen D."/>
            <person name="Courty P.E."/>
            <person name="Coutinho P.M."/>
            <person name="Delaruelle C."/>
            <person name="Detter J.C."/>
            <person name="Deveau A."/>
            <person name="DiFazio S."/>
            <person name="Duplessis S."/>
            <person name="Fraissinet-Tachet L."/>
            <person name="Lucic E."/>
            <person name="Frey-Klett P."/>
            <person name="Fourrey C."/>
            <person name="Feussner I."/>
            <person name="Gay G."/>
            <person name="Grimwood J."/>
            <person name="Hoegger P.J."/>
            <person name="Jain P."/>
            <person name="Kilaru S."/>
            <person name="Labbe J."/>
            <person name="Lin Y.C."/>
            <person name="Legue V."/>
            <person name="Le Tacon F."/>
            <person name="Marmeisse R."/>
            <person name="Melayah D."/>
            <person name="Montanini B."/>
            <person name="Muratet M."/>
            <person name="Nehls U."/>
            <person name="Niculita-Hirzel H."/>
            <person name="Oudot-Le Secq M.P."/>
            <person name="Peter M."/>
            <person name="Quesneville H."/>
            <person name="Rajashekar B."/>
            <person name="Reich M."/>
            <person name="Rouhier N."/>
            <person name="Schmutz J."/>
            <person name="Yin T."/>
            <person name="Chalot M."/>
            <person name="Henrissat B."/>
            <person name="Kuees U."/>
            <person name="Lucas S."/>
            <person name="Van de Peer Y."/>
            <person name="Podila G.K."/>
            <person name="Polle A."/>
            <person name="Pukkila P.J."/>
            <person name="Richardson P.M."/>
            <person name="Rouze P."/>
            <person name="Sanders I.R."/>
            <person name="Stajich J.E."/>
            <person name="Tunlid A."/>
            <person name="Tuskan G."/>
            <person name="Grigoriev I.V."/>
        </authorList>
    </citation>
    <scope>NUCLEOTIDE SEQUENCE [LARGE SCALE GENOMIC DNA]</scope>
    <source>
        <strain evidence="4">S238N-H82 / ATCC MYA-4686</strain>
    </source>
</reference>
<dbReference type="EMBL" id="DS547095">
    <property type="protein sequence ID" value="EDR11538.1"/>
    <property type="molecule type" value="Genomic_DNA"/>
</dbReference>
<feature type="region of interest" description="Disordered" evidence="1">
    <location>
        <begin position="217"/>
        <end position="240"/>
    </location>
</feature>
<keyword evidence="2" id="KW-0812">Transmembrane</keyword>
<feature type="transmembrane region" description="Helical" evidence="2">
    <location>
        <begin position="88"/>
        <end position="108"/>
    </location>
</feature>
<evidence type="ECO:0000256" key="2">
    <source>
        <dbReference type="SAM" id="Phobius"/>
    </source>
</evidence>
<dbReference type="Proteomes" id="UP000001194">
    <property type="component" value="Unassembled WGS sequence"/>
</dbReference>
<dbReference type="GeneID" id="6073379"/>
<evidence type="ECO:0000256" key="1">
    <source>
        <dbReference type="SAM" id="MobiDB-lite"/>
    </source>
</evidence>
<keyword evidence="2" id="KW-1133">Transmembrane helix</keyword>
<dbReference type="OrthoDB" id="7862095at2759"/>
<sequence length="240" mass="25976">MGAKFLCCLPLRLGVLVISVIQFLICGGVAGLLWWALCFNHKNDVSVVVGNMKTTVIIVGVIYTVAALVGLLGFLGAIFKKNGFVKSFFVLLATVFGFQVGSSIWYLITFYRTRGQPVEKCINGSTDTEKIAACQALAAYSRVPQGAMIASVIVPIIVQGYACYVVYQYSKRLTKQRLDKERLSTAFNSSGATYQPVKSTEDSYPLTHGKTYPYADAPNSFGSSAPHSGGHYNNNAGNKV</sequence>
<organism evidence="4">
    <name type="scientific">Laccaria bicolor (strain S238N-H82 / ATCC MYA-4686)</name>
    <name type="common">Bicoloured deceiver</name>
    <name type="synonym">Laccaria laccata var. bicolor</name>
    <dbReference type="NCBI Taxonomy" id="486041"/>
    <lineage>
        <taxon>Eukaryota</taxon>
        <taxon>Fungi</taxon>
        <taxon>Dikarya</taxon>
        <taxon>Basidiomycota</taxon>
        <taxon>Agaricomycotina</taxon>
        <taxon>Agaricomycetes</taxon>
        <taxon>Agaricomycetidae</taxon>
        <taxon>Agaricales</taxon>
        <taxon>Agaricineae</taxon>
        <taxon>Hydnangiaceae</taxon>
        <taxon>Laccaria</taxon>
    </lineage>
</organism>
<protein>
    <submittedName>
        <fullName evidence="3">Predicted protein</fullName>
    </submittedName>
</protein>